<feature type="transmembrane region" description="Helical" evidence="1">
    <location>
        <begin position="43"/>
        <end position="61"/>
    </location>
</feature>
<accession>B9L4H2</accession>
<keyword evidence="1" id="KW-0812">Transmembrane</keyword>
<keyword evidence="3" id="KW-1185">Reference proteome</keyword>
<dbReference type="EMBL" id="CP001276">
    <property type="protein sequence ID" value="ACM06716.1"/>
    <property type="molecule type" value="Genomic_DNA"/>
</dbReference>
<feature type="transmembrane region" description="Helical" evidence="1">
    <location>
        <begin position="12"/>
        <end position="31"/>
    </location>
</feature>
<evidence type="ECO:0000313" key="3">
    <source>
        <dbReference type="Proteomes" id="UP000000447"/>
    </source>
</evidence>
<evidence type="ECO:0000313" key="2">
    <source>
        <dbReference type="EMBL" id="ACM06716.1"/>
    </source>
</evidence>
<dbReference type="RefSeq" id="WP_012642703.1">
    <property type="nucleotide sequence ID" value="NC_011961.1"/>
</dbReference>
<name>B9L4H2_THERP</name>
<reference evidence="2 3" key="1">
    <citation type="journal article" date="2009" name="PLoS ONE">
        <title>Complete genome sequence of the aerobic CO-oxidizing thermophile Thermomicrobium roseum.</title>
        <authorList>
            <person name="Wu D."/>
            <person name="Raymond J."/>
            <person name="Wu M."/>
            <person name="Chatterji S."/>
            <person name="Ren Q."/>
            <person name="Graham J.E."/>
            <person name="Bryant D.A."/>
            <person name="Robb F."/>
            <person name="Colman A."/>
            <person name="Tallon L.J."/>
            <person name="Badger J.H."/>
            <person name="Madupu R."/>
            <person name="Ward N.L."/>
            <person name="Eisen J.A."/>
        </authorList>
    </citation>
    <scope>NUCLEOTIDE SEQUENCE [LARGE SCALE GENOMIC DNA]</scope>
    <source>
        <strain evidence="3">ATCC 27502 / DSM 5159 / P-2</strain>
        <plasmid evidence="2">unnamed</plasmid>
    </source>
</reference>
<keyword evidence="2" id="KW-0614">Plasmid</keyword>
<dbReference type="HOGENOM" id="CLU_2107855_0_0_0"/>
<dbReference type="Proteomes" id="UP000000447">
    <property type="component" value="Plasmid unnamed"/>
</dbReference>
<sequence length="115" mass="12697">MQSLDDVLSTLAIVLFVSPIAIALFLIGLDLPRRWKTLRWRPFRLILTALLLGGLAVGMHSHVQDVCANGPSSSSWFVIAVVWFGLASMLWERRKERLAGKLDEQPPTGSRSGLG</sequence>
<organism evidence="2 3">
    <name type="scientific">Thermomicrobium roseum (strain ATCC 27502 / DSM 5159 / P-2)</name>
    <dbReference type="NCBI Taxonomy" id="309801"/>
    <lineage>
        <taxon>Bacteria</taxon>
        <taxon>Pseudomonadati</taxon>
        <taxon>Thermomicrobiota</taxon>
        <taxon>Thermomicrobia</taxon>
        <taxon>Thermomicrobiales</taxon>
        <taxon>Thermomicrobiaceae</taxon>
        <taxon>Thermomicrobium</taxon>
    </lineage>
</organism>
<dbReference type="KEGG" id="tro:trd_A0686"/>
<gene>
    <name evidence="2" type="ordered locus">trd_A0686</name>
</gene>
<feature type="transmembrane region" description="Helical" evidence="1">
    <location>
        <begin position="73"/>
        <end position="91"/>
    </location>
</feature>
<proteinExistence type="predicted"/>
<dbReference type="AlphaFoldDB" id="B9L4H2"/>
<geneLocation type="plasmid" evidence="3">
    <name>Tros</name>
</geneLocation>
<keyword evidence="1" id="KW-0472">Membrane</keyword>
<protein>
    <submittedName>
        <fullName evidence="2">Uncharacterized protein</fullName>
    </submittedName>
</protein>
<evidence type="ECO:0000256" key="1">
    <source>
        <dbReference type="SAM" id="Phobius"/>
    </source>
</evidence>
<keyword evidence="1" id="KW-1133">Transmembrane helix</keyword>